<keyword evidence="2" id="KW-1185">Reference proteome</keyword>
<accession>A0A0M3IJ78</accession>
<dbReference type="AlphaFoldDB" id="A0A0M3IJ78"/>
<organism evidence="2 3">
    <name type="scientific">Ascaris lumbricoides</name>
    <name type="common">Giant roundworm</name>
    <dbReference type="NCBI Taxonomy" id="6252"/>
    <lineage>
        <taxon>Eukaryota</taxon>
        <taxon>Metazoa</taxon>
        <taxon>Ecdysozoa</taxon>
        <taxon>Nematoda</taxon>
        <taxon>Chromadorea</taxon>
        <taxon>Rhabditida</taxon>
        <taxon>Spirurina</taxon>
        <taxon>Ascaridomorpha</taxon>
        <taxon>Ascaridoidea</taxon>
        <taxon>Ascarididae</taxon>
        <taxon>Ascaris</taxon>
    </lineage>
</organism>
<protein>
    <submittedName>
        <fullName evidence="3">Ion_trans domain-containing protein</fullName>
    </submittedName>
</protein>
<keyword evidence="1" id="KW-0472">Membrane</keyword>
<dbReference type="WBParaSite" id="ALUE_0001867301-mRNA-1">
    <property type="protein sequence ID" value="ALUE_0001867301-mRNA-1"/>
    <property type="gene ID" value="ALUE_0001867301"/>
</dbReference>
<reference evidence="3" key="1">
    <citation type="submission" date="2017-02" db="UniProtKB">
        <authorList>
            <consortium name="WormBaseParasite"/>
        </authorList>
    </citation>
    <scope>IDENTIFICATION</scope>
</reference>
<evidence type="ECO:0000313" key="3">
    <source>
        <dbReference type="WBParaSite" id="ALUE_0001867301-mRNA-1"/>
    </source>
</evidence>
<keyword evidence="1" id="KW-1133">Transmembrane helix</keyword>
<name>A0A0M3IJ78_ASCLU</name>
<feature type="transmembrane region" description="Helical" evidence="1">
    <location>
        <begin position="72"/>
        <end position="93"/>
    </location>
</feature>
<keyword evidence="1" id="KW-0812">Transmembrane</keyword>
<evidence type="ECO:0000313" key="2">
    <source>
        <dbReference type="Proteomes" id="UP000036681"/>
    </source>
</evidence>
<proteinExistence type="predicted"/>
<evidence type="ECO:0000256" key="1">
    <source>
        <dbReference type="SAM" id="Phobius"/>
    </source>
</evidence>
<sequence length="132" mass="15705">MIVTFCLRFIVAEEFLAKYRRTVIMMYDQPDWSWTMAVIYVQAAATTSGHTKYVPDPIEANEATVLYVMFQLAFHVWLVSFMTLFFNAIIVFVHSIYTTQWAEITDEELNTLQAKIERRKQRRQFDNPKYED</sequence>
<dbReference type="Proteomes" id="UP000036681">
    <property type="component" value="Unplaced"/>
</dbReference>